<evidence type="ECO:0000313" key="2">
    <source>
        <dbReference type="Proteomes" id="UP001519460"/>
    </source>
</evidence>
<dbReference type="Proteomes" id="UP001519460">
    <property type="component" value="Unassembled WGS sequence"/>
</dbReference>
<accession>A0ABD0LP19</accession>
<sequence>MCDQVCCVFSLSHCAGDHYITFLVCFQVGRSHVGASGFTLTGPMPIQAPRTKEPGCDRCTHTAAFDIHTA</sequence>
<proteinExistence type="predicted"/>
<name>A0ABD0LP19_9CAEN</name>
<protein>
    <submittedName>
        <fullName evidence="1">Uncharacterized protein</fullName>
    </submittedName>
</protein>
<evidence type="ECO:0000313" key="1">
    <source>
        <dbReference type="EMBL" id="KAK7501332.1"/>
    </source>
</evidence>
<gene>
    <name evidence="1" type="ORF">BaRGS_00007457</name>
</gene>
<dbReference type="EMBL" id="JACVVK020000032">
    <property type="protein sequence ID" value="KAK7501332.1"/>
    <property type="molecule type" value="Genomic_DNA"/>
</dbReference>
<comment type="caution">
    <text evidence="1">The sequence shown here is derived from an EMBL/GenBank/DDBJ whole genome shotgun (WGS) entry which is preliminary data.</text>
</comment>
<organism evidence="1 2">
    <name type="scientific">Batillaria attramentaria</name>
    <dbReference type="NCBI Taxonomy" id="370345"/>
    <lineage>
        <taxon>Eukaryota</taxon>
        <taxon>Metazoa</taxon>
        <taxon>Spiralia</taxon>
        <taxon>Lophotrochozoa</taxon>
        <taxon>Mollusca</taxon>
        <taxon>Gastropoda</taxon>
        <taxon>Caenogastropoda</taxon>
        <taxon>Sorbeoconcha</taxon>
        <taxon>Cerithioidea</taxon>
        <taxon>Batillariidae</taxon>
        <taxon>Batillaria</taxon>
    </lineage>
</organism>
<reference evidence="1 2" key="1">
    <citation type="journal article" date="2023" name="Sci. Data">
        <title>Genome assembly of the Korean intertidal mud-creeper Batillaria attramentaria.</title>
        <authorList>
            <person name="Patra A.K."/>
            <person name="Ho P.T."/>
            <person name="Jun S."/>
            <person name="Lee S.J."/>
            <person name="Kim Y."/>
            <person name="Won Y.J."/>
        </authorList>
    </citation>
    <scope>NUCLEOTIDE SEQUENCE [LARGE SCALE GENOMIC DNA]</scope>
    <source>
        <strain evidence="1">Wonlab-2016</strain>
    </source>
</reference>
<keyword evidence="2" id="KW-1185">Reference proteome</keyword>
<dbReference type="AlphaFoldDB" id="A0ABD0LP19"/>